<comment type="caution">
    <text evidence="2">The sequence shown here is derived from an EMBL/GenBank/DDBJ whole genome shotgun (WGS) entry which is preliminary data.</text>
</comment>
<reference evidence="3" key="1">
    <citation type="journal article" date="2019" name="Int. J. Syst. Evol. Microbiol.">
        <title>The Global Catalogue of Microorganisms (GCM) 10K type strain sequencing project: providing services to taxonomists for standard genome sequencing and annotation.</title>
        <authorList>
            <consortium name="The Broad Institute Genomics Platform"/>
            <consortium name="The Broad Institute Genome Sequencing Center for Infectious Disease"/>
            <person name="Wu L."/>
            <person name="Ma J."/>
        </authorList>
    </citation>
    <scope>NUCLEOTIDE SEQUENCE [LARGE SCALE GENOMIC DNA]</scope>
    <source>
        <strain evidence="3">CGMCC 1.15197</strain>
    </source>
</reference>
<name>A0ABQ1TQN8_9BACT</name>
<organism evidence="2 3">
    <name type="scientific">Hymenobacter cavernae</name>
    <dbReference type="NCBI Taxonomy" id="2044852"/>
    <lineage>
        <taxon>Bacteria</taxon>
        <taxon>Pseudomonadati</taxon>
        <taxon>Bacteroidota</taxon>
        <taxon>Cytophagia</taxon>
        <taxon>Cytophagales</taxon>
        <taxon>Hymenobacteraceae</taxon>
        <taxon>Hymenobacter</taxon>
    </lineage>
</organism>
<dbReference type="RefSeq" id="WP_188810981.1">
    <property type="nucleotide sequence ID" value="NZ_BMHT01000001.1"/>
</dbReference>
<keyword evidence="3" id="KW-1185">Reference proteome</keyword>
<evidence type="ECO:0008006" key="4">
    <source>
        <dbReference type="Google" id="ProtNLM"/>
    </source>
</evidence>
<dbReference type="InterPro" id="IPR025634">
    <property type="entry name" value="DUF4292"/>
</dbReference>
<accession>A0ABQ1TQN8</accession>
<feature type="region of interest" description="Disordered" evidence="1">
    <location>
        <begin position="1"/>
        <end position="22"/>
    </location>
</feature>
<sequence>MGSCARKAVPTTSKGPTTSAPAADVARATNVDFRYLSAKGKAQIDQEGNKLPTANITLRVRKDSIIWLSVSVAGFEGARAYITRDSVRVLNKLQREYYAGDFAYLSQRLNVPVTFDQVQAILLGNYLLAPAGATPTVTTEGNNQRVQFQQASLLVEQLINLGQQKVQKLNVRDSQSQNNVTVDFNDFRPVAPSNQLFAYNVVLQIQQAQGPASSATITYRNVDVDKERLAFPFSVPSGYARKK</sequence>
<evidence type="ECO:0000313" key="3">
    <source>
        <dbReference type="Proteomes" id="UP000632273"/>
    </source>
</evidence>
<gene>
    <name evidence="2" type="ORF">GCM10011383_07130</name>
</gene>
<protein>
    <recommendedName>
        <fullName evidence="4">DUF4292 domain-containing protein</fullName>
    </recommendedName>
</protein>
<dbReference type="Pfam" id="PF14125">
    <property type="entry name" value="DUF4292"/>
    <property type="match status" value="1"/>
</dbReference>
<dbReference type="Proteomes" id="UP000632273">
    <property type="component" value="Unassembled WGS sequence"/>
</dbReference>
<evidence type="ECO:0000313" key="2">
    <source>
        <dbReference type="EMBL" id="GGE98879.1"/>
    </source>
</evidence>
<evidence type="ECO:0000256" key="1">
    <source>
        <dbReference type="SAM" id="MobiDB-lite"/>
    </source>
</evidence>
<proteinExistence type="predicted"/>
<feature type="compositionally biased region" description="Polar residues" evidence="1">
    <location>
        <begin position="10"/>
        <end position="20"/>
    </location>
</feature>
<dbReference type="EMBL" id="BMHT01000001">
    <property type="protein sequence ID" value="GGE98879.1"/>
    <property type="molecule type" value="Genomic_DNA"/>
</dbReference>